<evidence type="ECO:0000256" key="1">
    <source>
        <dbReference type="SAM" id="MobiDB-lite"/>
    </source>
</evidence>
<protein>
    <submittedName>
        <fullName evidence="2">Uncharacterized protein</fullName>
    </submittedName>
</protein>
<dbReference type="EMBL" id="BK015038">
    <property type="protein sequence ID" value="DAD88269.1"/>
    <property type="molecule type" value="Genomic_DNA"/>
</dbReference>
<feature type="compositionally biased region" description="Basic and acidic residues" evidence="1">
    <location>
        <begin position="11"/>
        <end position="33"/>
    </location>
</feature>
<proteinExistence type="predicted"/>
<reference evidence="2" key="1">
    <citation type="journal article" date="2021" name="Proc. Natl. Acad. Sci. U.S.A.">
        <title>A Catalog of Tens of Thousands of Viruses from Human Metagenomes Reveals Hidden Associations with Chronic Diseases.</title>
        <authorList>
            <person name="Tisza M.J."/>
            <person name="Buck C.B."/>
        </authorList>
    </citation>
    <scope>NUCLEOTIDE SEQUENCE</scope>
    <source>
        <strain evidence="2">CtOiG6</strain>
    </source>
</reference>
<evidence type="ECO:0000313" key="2">
    <source>
        <dbReference type="EMBL" id="DAD88269.1"/>
    </source>
</evidence>
<name>A0A8S5N0S6_9CAUD</name>
<accession>A0A8S5N0S6</accession>
<feature type="compositionally biased region" description="Polar residues" evidence="1">
    <location>
        <begin position="1"/>
        <end position="10"/>
    </location>
</feature>
<feature type="region of interest" description="Disordered" evidence="1">
    <location>
        <begin position="1"/>
        <end position="33"/>
    </location>
</feature>
<sequence>MRQKSSSRSLTRIERNRGTDSRKSPDYRTCEDL</sequence>
<organism evidence="2">
    <name type="scientific">Siphoviridae sp. ctOiG6</name>
    <dbReference type="NCBI Taxonomy" id="2826313"/>
    <lineage>
        <taxon>Viruses</taxon>
        <taxon>Duplodnaviria</taxon>
        <taxon>Heunggongvirae</taxon>
        <taxon>Uroviricota</taxon>
        <taxon>Caudoviricetes</taxon>
    </lineage>
</organism>